<comment type="similarity">
    <text evidence="1">Belongs to the methyltransferase superfamily.</text>
</comment>
<sequence>MERHTPDFGLTADDYGRHRAGFPPELITRLARHGVEASGRDALDLGTGTGSLARLLALAGARVTGVDPAAPLLDQARRLDAEAGVTVEYRVGTAEETGLPDRAFDVVTAGQCWHWFDAPRAAAEVRRLLRPGGRVVIAHFDWLPLPGNVVAATEELIVAHNPAWSMGGGTGLHPRWLTDLATAGFRGIETFSFDLDVPYGPRDWVGRIRASAGVGASLPQERVRAFSEELTAVLRDRFPGDVLRIPHRTWAVTAQAPGA</sequence>
<dbReference type="GO" id="GO:0008168">
    <property type="term" value="F:methyltransferase activity"/>
    <property type="evidence" value="ECO:0007669"/>
    <property type="project" value="UniProtKB-KW"/>
</dbReference>
<evidence type="ECO:0000259" key="4">
    <source>
        <dbReference type="Pfam" id="PF08241"/>
    </source>
</evidence>
<dbReference type="GO" id="GO:0032259">
    <property type="term" value="P:methylation"/>
    <property type="evidence" value="ECO:0007669"/>
    <property type="project" value="UniProtKB-KW"/>
</dbReference>
<comment type="caution">
    <text evidence="5">The sequence shown here is derived from an EMBL/GenBank/DDBJ whole genome shotgun (WGS) entry which is preliminary data.</text>
</comment>
<dbReference type="Pfam" id="PF08241">
    <property type="entry name" value="Methyltransf_11"/>
    <property type="match status" value="1"/>
</dbReference>
<keyword evidence="6" id="KW-1185">Reference proteome</keyword>
<evidence type="ECO:0000313" key="5">
    <source>
        <dbReference type="EMBL" id="MEU9576927.1"/>
    </source>
</evidence>
<dbReference type="CDD" id="cd02440">
    <property type="entry name" value="AdoMet_MTases"/>
    <property type="match status" value="1"/>
</dbReference>
<dbReference type="PANTHER" id="PTHR44942">
    <property type="entry name" value="METHYLTRANSF_11 DOMAIN-CONTAINING PROTEIN"/>
    <property type="match status" value="1"/>
</dbReference>
<keyword evidence="2 5" id="KW-0489">Methyltransferase</keyword>
<evidence type="ECO:0000313" key="6">
    <source>
        <dbReference type="Proteomes" id="UP001551584"/>
    </source>
</evidence>
<dbReference type="Gene3D" id="3.40.50.150">
    <property type="entry name" value="Vaccinia Virus protein VP39"/>
    <property type="match status" value="1"/>
</dbReference>
<name>A0ABV3EL63_9ACTN</name>
<dbReference type="PANTHER" id="PTHR44942:SF4">
    <property type="entry name" value="METHYLTRANSFERASE TYPE 11 DOMAIN-CONTAINING PROTEIN"/>
    <property type="match status" value="1"/>
</dbReference>
<reference evidence="5 6" key="1">
    <citation type="submission" date="2024-06" db="EMBL/GenBank/DDBJ databases">
        <title>The Natural Products Discovery Center: Release of the First 8490 Sequenced Strains for Exploring Actinobacteria Biosynthetic Diversity.</title>
        <authorList>
            <person name="Kalkreuter E."/>
            <person name="Kautsar S.A."/>
            <person name="Yang D."/>
            <person name="Bader C.D."/>
            <person name="Teijaro C.N."/>
            <person name="Fluegel L."/>
            <person name="Davis C.M."/>
            <person name="Simpson J.R."/>
            <person name="Lauterbach L."/>
            <person name="Steele A.D."/>
            <person name="Gui C."/>
            <person name="Meng S."/>
            <person name="Li G."/>
            <person name="Viehrig K."/>
            <person name="Ye F."/>
            <person name="Su P."/>
            <person name="Kiefer A.F."/>
            <person name="Nichols A."/>
            <person name="Cepeda A.J."/>
            <person name="Yan W."/>
            <person name="Fan B."/>
            <person name="Jiang Y."/>
            <person name="Adhikari A."/>
            <person name="Zheng C.-J."/>
            <person name="Schuster L."/>
            <person name="Cowan T.M."/>
            <person name="Smanski M.J."/>
            <person name="Chevrette M.G."/>
            <person name="De Carvalho L.P.S."/>
            <person name="Shen B."/>
        </authorList>
    </citation>
    <scope>NUCLEOTIDE SEQUENCE [LARGE SCALE GENOMIC DNA]</scope>
    <source>
        <strain evidence="5 6">NPDC048117</strain>
    </source>
</reference>
<dbReference type="SUPFAM" id="SSF53335">
    <property type="entry name" value="S-adenosyl-L-methionine-dependent methyltransferases"/>
    <property type="match status" value="1"/>
</dbReference>
<dbReference type="InterPro" id="IPR029063">
    <property type="entry name" value="SAM-dependent_MTases_sf"/>
</dbReference>
<accession>A0ABV3EL63</accession>
<keyword evidence="3" id="KW-0808">Transferase</keyword>
<dbReference type="EMBL" id="JBEZNA010000009">
    <property type="protein sequence ID" value="MEU9576927.1"/>
    <property type="molecule type" value="Genomic_DNA"/>
</dbReference>
<evidence type="ECO:0000256" key="2">
    <source>
        <dbReference type="ARBA" id="ARBA00022603"/>
    </source>
</evidence>
<protein>
    <submittedName>
        <fullName evidence="5">Class I SAM-dependent methyltransferase</fullName>
    </submittedName>
</protein>
<dbReference type="InterPro" id="IPR013216">
    <property type="entry name" value="Methyltransf_11"/>
</dbReference>
<gene>
    <name evidence="5" type="ORF">AB0D95_06560</name>
</gene>
<dbReference type="RefSeq" id="WP_359269626.1">
    <property type="nucleotide sequence ID" value="NZ_JBEZNA010000009.1"/>
</dbReference>
<organism evidence="5 6">
    <name type="scientific">Streptomyces chilikensis</name>
    <dbReference type="NCBI Taxonomy" id="1194079"/>
    <lineage>
        <taxon>Bacteria</taxon>
        <taxon>Bacillati</taxon>
        <taxon>Actinomycetota</taxon>
        <taxon>Actinomycetes</taxon>
        <taxon>Kitasatosporales</taxon>
        <taxon>Streptomycetaceae</taxon>
        <taxon>Streptomyces</taxon>
    </lineage>
</organism>
<dbReference type="Proteomes" id="UP001551584">
    <property type="component" value="Unassembled WGS sequence"/>
</dbReference>
<dbReference type="InterPro" id="IPR051052">
    <property type="entry name" value="Diverse_substrate_MTase"/>
</dbReference>
<feature type="domain" description="Methyltransferase type 11" evidence="4">
    <location>
        <begin position="43"/>
        <end position="137"/>
    </location>
</feature>
<evidence type="ECO:0000256" key="3">
    <source>
        <dbReference type="ARBA" id="ARBA00022679"/>
    </source>
</evidence>
<evidence type="ECO:0000256" key="1">
    <source>
        <dbReference type="ARBA" id="ARBA00008361"/>
    </source>
</evidence>
<proteinExistence type="inferred from homology"/>